<sequence length="249" mass="27771">MLDMSNTITREEFASAVASTIASTHHLYREVDRLITGLRDRLAEEPNSLAFLAGVFGKAGRDQTRRIIRNEYGALFSPAIGEDDEGDEDEDEIEDEGDEPEEELDHKPLKGIPAQIGANQPLLAVRIVMYDPQMRDSFEPQVQYAVMNHWTVANKSWDAKEVFIVRKSLLKRIPRALGGSNLTRGSKLTTKATVKSNVGAKRTDGRQLCCVLPAGVETFPLYNLDTPEALEHLGAKMKLMWSSDLQTEN</sequence>
<feature type="region of interest" description="Disordered" evidence="1">
    <location>
        <begin position="78"/>
        <end position="109"/>
    </location>
</feature>
<feature type="compositionally biased region" description="Acidic residues" evidence="1">
    <location>
        <begin position="81"/>
        <end position="103"/>
    </location>
</feature>
<protein>
    <submittedName>
        <fullName evidence="2">Uncharacterized protein</fullName>
    </submittedName>
</protein>
<dbReference type="AlphaFoldDB" id="A0AAU7DJM1"/>
<dbReference type="RefSeq" id="WP_348263275.1">
    <property type="nucleotide sequence ID" value="NZ_CP121196.1"/>
</dbReference>
<dbReference type="EMBL" id="CP121196">
    <property type="protein sequence ID" value="XBH18049.1"/>
    <property type="molecule type" value="Genomic_DNA"/>
</dbReference>
<reference evidence="2" key="1">
    <citation type="submission" date="2023-03" db="EMBL/GenBank/DDBJ databases">
        <title>Edaphobacter sp.</title>
        <authorList>
            <person name="Huber K.J."/>
            <person name="Papendorf J."/>
            <person name="Pilke C."/>
            <person name="Bunk B."/>
            <person name="Sproeer C."/>
            <person name="Pester M."/>
        </authorList>
    </citation>
    <scope>NUCLEOTIDE SEQUENCE</scope>
    <source>
        <strain evidence="2">DSM 110680</strain>
    </source>
</reference>
<accession>A0AAU7DJM1</accession>
<gene>
    <name evidence="2" type="ORF">P8935_01660</name>
</gene>
<proteinExistence type="predicted"/>
<organism evidence="2">
    <name type="scientific">Telmatobacter sp. DSM 110680</name>
    <dbReference type="NCBI Taxonomy" id="3036704"/>
    <lineage>
        <taxon>Bacteria</taxon>
        <taxon>Pseudomonadati</taxon>
        <taxon>Acidobacteriota</taxon>
        <taxon>Terriglobia</taxon>
        <taxon>Terriglobales</taxon>
        <taxon>Acidobacteriaceae</taxon>
        <taxon>Telmatobacter</taxon>
    </lineage>
</organism>
<name>A0AAU7DJM1_9BACT</name>
<evidence type="ECO:0000313" key="2">
    <source>
        <dbReference type="EMBL" id="XBH18049.1"/>
    </source>
</evidence>
<evidence type="ECO:0000256" key="1">
    <source>
        <dbReference type="SAM" id="MobiDB-lite"/>
    </source>
</evidence>